<dbReference type="PROSITE" id="PS50110">
    <property type="entry name" value="RESPONSE_REGULATORY"/>
    <property type="match status" value="1"/>
</dbReference>
<dbReference type="CDD" id="cd17574">
    <property type="entry name" value="REC_OmpR"/>
    <property type="match status" value="1"/>
</dbReference>
<evidence type="ECO:0000256" key="1">
    <source>
        <dbReference type="ARBA" id="ARBA00022553"/>
    </source>
</evidence>
<dbReference type="Proteomes" id="UP000316609">
    <property type="component" value="Unassembled WGS sequence"/>
</dbReference>
<evidence type="ECO:0000313" key="10">
    <source>
        <dbReference type="EMBL" id="TMQ67008.1"/>
    </source>
</evidence>
<dbReference type="FunFam" id="1.10.10.10:FF:000018">
    <property type="entry name" value="DNA-binding response regulator ResD"/>
    <property type="match status" value="1"/>
</dbReference>
<evidence type="ECO:0000256" key="5">
    <source>
        <dbReference type="ARBA" id="ARBA00023163"/>
    </source>
</evidence>
<reference evidence="10 11" key="1">
    <citation type="journal article" date="2019" name="Nat. Microbiol.">
        <title>Mediterranean grassland soil C-N compound turnover is dependent on rainfall and depth, and is mediated by genomically divergent microorganisms.</title>
        <authorList>
            <person name="Diamond S."/>
            <person name="Andeer P.F."/>
            <person name="Li Z."/>
            <person name="Crits-Christoph A."/>
            <person name="Burstein D."/>
            <person name="Anantharaman K."/>
            <person name="Lane K.R."/>
            <person name="Thomas B.C."/>
            <person name="Pan C."/>
            <person name="Northen T.R."/>
            <person name="Banfield J.F."/>
        </authorList>
    </citation>
    <scope>NUCLEOTIDE SEQUENCE [LARGE SCALE GENOMIC DNA]</scope>
    <source>
        <strain evidence="10">WS_8</strain>
    </source>
</reference>
<dbReference type="GO" id="GO:0000976">
    <property type="term" value="F:transcription cis-regulatory region binding"/>
    <property type="evidence" value="ECO:0007669"/>
    <property type="project" value="TreeGrafter"/>
</dbReference>
<evidence type="ECO:0000256" key="4">
    <source>
        <dbReference type="ARBA" id="ARBA00023125"/>
    </source>
</evidence>
<dbReference type="GO" id="GO:0005829">
    <property type="term" value="C:cytosol"/>
    <property type="evidence" value="ECO:0007669"/>
    <property type="project" value="TreeGrafter"/>
</dbReference>
<dbReference type="AlphaFoldDB" id="A0A538TTT5"/>
<dbReference type="Pfam" id="PF00072">
    <property type="entry name" value="Response_reg"/>
    <property type="match status" value="1"/>
</dbReference>
<dbReference type="InterPro" id="IPR036388">
    <property type="entry name" value="WH-like_DNA-bd_sf"/>
</dbReference>
<dbReference type="InterPro" id="IPR001789">
    <property type="entry name" value="Sig_transdc_resp-reg_receiver"/>
</dbReference>
<dbReference type="CDD" id="cd00383">
    <property type="entry name" value="trans_reg_C"/>
    <property type="match status" value="1"/>
</dbReference>
<dbReference type="Gene3D" id="3.40.50.2300">
    <property type="match status" value="1"/>
</dbReference>
<feature type="modified residue" description="4-aspartylphosphate" evidence="6">
    <location>
        <position position="55"/>
    </location>
</feature>
<feature type="domain" description="OmpR/PhoB-type" evidence="9">
    <location>
        <begin position="129"/>
        <end position="228"/>
    </location>
</feature>
<feature type="DNA-binding region" description="OmpR/PhoB-type" evidence="7">
    <location>
        <begin position="129"/>
        <end position="228"/>
    </location>
</feature>
<evidence type="ECO:0000259" key="8">
    <source>
        <dbReference type="PROSITE" id="PS50110"/>
    </source>
</evidence>
<dbReference type="InterPro" id="IPR001867">
    <property type="entry name" value="OmpR/PhoB-type_DNA-bd"/>
</dbReference>
<proteinExistence type="predicted"/>
<dbReference type="PANTHER" id="PTHR48111">
    <property type="entry name" value="REGULATOR OF RPOS"/>
    <property type="match status" value="1"/>
</dbReference>
<feature type="domain" description="Response regulatory" evidence="8">
    <location>
        <begin position="5"/>
        <end position="119"/>
    </location>
</feature>
<evidence type="ECO:0000256" key="2">
    <source>
        <dbReference type="ARBA" id="ARBA00023012"/>
    </source>
</evidence>
<dbReference type="GO" id="GO:0006355">
    <property type="term" value="P:regulation of DNA-templated transcription"/>
    <property type="evidence" value="ECO:0007669"/>
    <property type="project" value="InterPro"/>
</dbReference>
<gene>
    <name evidence="10" type="ORF">E6K78_05730</name>
</gene>
<dbReference type="InterPro" id="IPR039420">
    <property type="entry name" value="WalR-like"/>
</dbReference>
<dbReference type="FunFam" id="3.40.50.2300:FF:000001">
    <property type="entry name" value="DNA-binding response regulator PhoB"/>
    <property type="match status" value="1"/>
</dbReference>
<dbReference type="PROSITE" id="PS51755">
    <property type="entry name" value="OMPR_PHOB"/>
    <property type="match status" value="1"/>
</dbReference>
<keyword evidence="4 7" id="KW-0238">DNA-binding</keyword>
<evidence type="ECO:0000256" key="6">
    <source>
        <dbReference type="PROSITE-ProRule" id="PRU00169"/>
    </source>
</evidence>
<comment type="caution">
    <text evidence="10">The sequence shown here is derived from an EMBL/GenBank/DDBJ whole genome shotgun (WGS) entry which is preliminary data.</text>
</comment>
<dbReference type="GO" id="GO:0000156">
    <property type="term" value="F:phosphorelay response regulator activity"/>
    <property type="evidence" value="ECO:0007669"/>
    <property type="project" value="TreeGrafter"/>
</dbReference>
<dbReference type="SMART" id="SM00448">
    <property type="entry name" value="REC"/>
    <property type="match status" value="1"/>
</dbReference>
<dbReference type="SMART" id="SM00862">
    <property type="entry name" value="Trans_reg_C"/>
    <property type="match status" value="1"/>
</dbReference>
<name>A0A538TTT5_UNCEI</name>
<dbReference type="Pfam" id="PF00486">
    <property type="entry name" value="Trans_reg_C"/>
    <property type="match status" value="1"/>
</dbReference>
<dbReference type="Gene3D" id="6.10.250.690">
    <property type="match status" value="1"/>
</dbReference>
<accession>A0A538TTT5</accession>
<dbReference type="InterPro" id="IPR011006">
    <property type="entry name" value="CheY-like_superfamily"/>
</dbReference>
<dbReference type="PANTHER" id="PTHR48111:SF4">
    <property type="entry name" value="DNA-BINDING DUAL TRANSCRIPTIONAL REGULATOR OMPR"/>
    <property type="match status" value="1"/>
</dbReference>
<protein>
    <submittedName>
        <fullName evidence="10">Response regulator transcription factor</fullName>
    </submittedName>
</protein>
<organism evidence="10 11">
    <name type="scientific">Eiseniibacteriota bacterium</name>
    <dbReference type="NCBI Taxonomy" id="2212470"/>
    <lineage>
        <taxon>Bacteria</taxon>
        <taxon>Candidatus Eiseniibacteriota</taxon>
    </lineage>
</organism>
<evidence type="ECO:0000259" key="9">
    <source>
        <dbReference type="PROSITE" id="PS51755"/>
    </source>
</evidence>
<evidence type="ECO:0000256" key="7">
    <source>
        <dbReference type="PROSITE-ProRule" id="PRU01091"/>
    </source>
</evidence>
<evidence type="ECO:0000256" key="3">
    <source>
        <dbReference type="ARBA" id="ARBA00023015"/>
    </source>
</evidence>
<keyword evidence="5" id="KW-0804">Transcription</keyword>
<keyword evidence="3" id="KW-0805">Transcription regulation</keyword>
<dbReference type="GO" id="GO:0032993">
    <property type="term" value="C:protein-DNA complex"/>
    <property type="evidence" value="ECO:0007669"/>
    <property type="project" value="TreeGrafter"/>
</dbReference>
<dbReference type="Gene3D" id="1.10.10.10">
    <property type="entry name" value="Winged helix-like DNA-binding domain superfamily/Winged helix DNA-binding domain"/>
    <property type="match status" value="1"/>
</dbReference>
<keyword evidence="2" id="KW-0902">Two-component regulatory system</keyword>
<keyword evidence="1 6" id="KW-0597">Phosphoprotein</keyword>
<dbReference type="EMBL" id="VBOY01000050">
    <property type="protein sequence ID" value="TMQ67008.1"/>
    <property type="molecule type" value="Genomic_DNA"/>
</dbReference>
<sequence length="233" mass="25971">MPKPLVLLVDDEDKTVASVRLYLEHAGFEVASAADGPTALEMARREPVPALVILDVLLPRLDGFEVCRRLREGSTIPIIMLTARSSEEDRLEGLELGADDYVVKPFSPRELAARVRAVLRRVPFAGIEGPPIRIGDLTIDAARHEATVRGRRVALTPREFRLLEVLARAPGRAFTRAELVERAFGSESEALDRTIDAHVVNLRRKIEEDPTRPTRVETVFGVGYRLRGERHDA</sequence>
<dbReference type="SUPFAM" id="SSF52172">
    <property type="entry name" value="CheY-like"/>
    <property type="match status" value="1"/>
</dbReference>
<evidence type="ECO:0000313" key="11">
    <source>
        <dbReference type="Proteomes" id="UP000316609"/>
    </source>
</evidence>